<dbReference type="GeneID" id="117567510"/>
<dbReference type="CTD" id="40126"/>
<gene>
    <name evidence="5" type="primary">LOC117567510</name>
</gene>
<feature type="compositionally biased region" description="Basic and acidic residues" evidence="2">
    <location>
        <begin position="17"/>
        <end position="32"/>
    </location>
</feature>
<keyword evidence="4" id="KW-1185">Reference proteome</keyword>
<dbReference type="OrthoDB" id="8010088at2759"/>
<reference evidence="5" key="1">
    <citation type="submission" date="2025-08" db="UniProtKB">
        <authorList>
            <consortium name="RefSeq"/>
        </authorList>
    </citation>
    <scope>IDENTIFICATION</scope>
    <source>
        <strain evidence="5">15112-1751.03</strain>
        <tissue evidence="5">Whole Adult</tissue>
    </source>
</reference>
<keyword evidence="1" id="KW-0863">Zinc-finger</keyword>
<dbReference type="PROSITE" id="PS50966">
    <property type="entry name" value="ZF_SWIM"/>
    <property type="match status" value="1"/>
</dbReference>
<evidence type="ECO:0000256" key="2">
    <source>
        <dbReference type="SAM" id="MobiDB-lite"/>
    </source>
</evidence>
<keyword evidence="1" id="KW-0862">Zinc</keyword>
<keyword evidence="1" id="KW-0479">Metal-binding</keyword>
<sequence>MEKKPLNFYQMASDMPPSREIKLESEKKKEGEAINLEQIQSDHPPKPHAPTDPGVTVADELNARLAMVQLRPDRAKPIKRLVKSNIPEPQHMYRYYCVCPRYHPCYVPCQHTGQIIIDRDMLKREEHICFLATPKKNFISQQRLKQPRYITKKIYVPICTARMERLAIPHPMRVKDTFKYFKHVLPPRHIAALQQQMKPKPPVEAMSMEKAMEYMEEEMRQRRAQKQQHKKRCNGLKKMILERQRKQMMKIVCVLFEEMKDFLLNDQFVIDEQSPLCAVILERIKEFTEQEFYTTSNLRDYQRILANNLTVWINKFISNLNIYLAPQQVPVARTMHADRDETFVPMSDYISLSEEMGEEMLDDLDFELTDYEDFGEEMAVPENLPSEETLIN</sequence>
<feature type="region of interest" description="Disordered" evidence="2">
    <location>
        <begin position="1"/>
        <end position="53"/>
    </location>
</feature>
<dbReference type="InterPro" id="IPR007527">
    <property type="entry name" value="Znf_SWIM"/>
</dbReference>
<protein>
    <submittedName>
        <fullName evidence="5">Uncharacterized protein LOC117567510</fullName>
    </submittedName>
</protein>
<feature type="domain" description="SWIM-type" evidence="3">
    <location>
        <begin position="82"/>
        <end position="120"/>
    </location>
</feature>
<evidence type="ECO:0000313" key="5">
    <source>
        <dbReference type="RefSeq" id="XP_034103442.1"/>
    </source>
</evidence>
<dbReference type="AlphaFoldDB" id="A0A6P8Y3J8"/>
<name>A0A6P8Y3J8_DROAB</name>
<accession>A0A6P8Y3J8</accession>
<dbReference type="RefSeq" id="XP_034103442.1">
    <property type="nucleotide sequence ID" value="XM_034247551.2"/>
</dbReference>
<proteinExistence type="predicted"/>
<dbReference type="Proteomes" id="UP000515160">
    <property type="component" value="Chromosome 3"/>
</dbReference>
<evidence type="ECO:0000259" key="3">
    <source>
        <dbReference type="PROSITE" id="PS50966"/>
    </source>
</evidence>
<evidence type="ECO:0000313" key="4">
    <source>
        <dbReference type="Proteomes" id="UP000515160"/>
    </source>
</evidence>
<dbReference type="GO" id="GO:0008270">
    <property type="term" value="F:zinc ion binding"/>
    <property type="evidence" value="ECO:0007669"/>
    <property type="project" value="UniProtKB-KW"/>
</dbReference>
<organism evidence="4 5">
    <name type="scientific">Drosophila albomicans</name>
    <name type="common">Fruit fly</name>
    <dbReference type="NCBI Taxonomy" id="7291"/>
    <lineage>
        <taxon>Eukaryota</taxon>
        <taxon>Metazoa</taxon>
        <taxon>Ecdysozoa</taxon>
        <taxon>Arthropoda</taxon>
        <taxon>Hexapoda</taxon>
        <taxon>Insecta</taxon>
        <taxon>Pterygota</taxon>
        <taxon>Neoptera</taxon>
        <taxon>Endopterygota</taxon>
        <taxon>Diptera</taxon>
        <taxon>Brachycera</taxon>
        <taxon>Muscomorpha</taxon>
        <taxon>Ephydroidea</taxon>
        <taxon>Drosophilidae</taxon>
        <taxon>Drosophila</taxon>
    </lineage>
</organism>
<evidence type="ECO:0000256" key="1">
    <source>
        <dbReference type="PROSITE-ProRule" id="PRU00325"/>
    </source>
</evidence>